<evidence type="ECO:0000313" key="4">
    <source>
        <dbReference type="Proteomes" id="UP000252118"/>
    </source>
</evidence>
<dbReference type="PANTHER" id="PTHR30032:SF8">
    <property type="entry name" value="GERMINATION-SPECIFIC N-ACETYLMURAMOYL-L-ALANINE AMIDASE"/>
    <property type="match status" value="1"/>
</dbReference>
<dbReference type="SMART" id="SM00646">
    <property type="entry name" value="Ami_3"/>
    <property type="match status" value="1"/>
</dbReference>
<dbReference type="InterPro" id="IPR002508">
    <property type="entry name" value="MurNAc-LAA_cat"/>
</dbReference>
<dbReference type="GO" id="GO:0009253">
    <property type="term" value="P:peptidoglycan catabolic process"/>
    <property type="evidence" value="ECO:0007669"/>
    <property type="project" value="InterPro"/>
</dbReference>
<evidence type="ECO:0000313" key="3">
    <source>
        <dbReference type="EMBL" id="RBP02763.1"/>
    </source>
</evidence>
<dbReference type="EMBL" id="QNRJ01000012">
    <property type="protein sequence ID" value="RBP02763.1"/>
    <property type="molecule type" value="Genomic_DNA"/>
</dbReference>
<sequence length="686" mass="75569">MKKKIAMLVVTMTMFLVIPILASAEKNVVIDPGHGGWDSGTAGFSGSSTGFYEKHANLAISKMVRDKLNAAGFNVYMTHDNLDTYLSLQERTEIANSFAKGKNDQTVFVSVHHNAAPTNPYVRGFESYHYNNKYAWEAEYPPDPIQVAYGSESERLAETIHPSVLNSTGLNDKGMRNNQAFYVIRNTQMPSLLLEMGYMSNPQEEALIKTWSFQNSAAEGIKNGIVSYFKVYEVYSAANKRLKIYETQEEAIQYSKSQSNTYVFDKYQQKKVYENLNEYSVYQKGKEKLKTYPIKEDAIQYAESLANTRVVDEHTEKILWSNYLPKKYSVQTEAGKSLWSYYDVNSAIEYAKWKATPLKVVDIDSKGVIWSSIDGVKINRFINDTNLIGLDRMETAIKVSKDLYPNGFSSSKAKKAVVLATAYDFADALSVGPLAAQLDNAPILLTAKDKLPLQVEKELARLNAKEVYMIGGKGAVSNAVQDRLAKLGLTVTRVGGADRYATNLLINKKLTNVKGVFVASGKNYADALGAAPIASANQWAIVLTGKDSINSTALSYVKGKQVKVLGGGSAISSTVEQSIKRYSTNVERLSGADRYKTLAKVLTKFKSMMGSDKFIVSTGTNYPDALTASALSVKTKAPIVLVGGTLDGHLEDFILEYQPAGGVKEVIKVGGKVDDAIIEKMKNVLY</sequence>
<dbReference type="InterPro" id="IPR051922">
    <property type="entry name" value="Bact_Sporulation_Assoc"/>
</dbReference>
<dbReference type="GO" id="GO:0008745">
    <property type="term" value="F:N-acetylmuramoyl-L-alanine amidase activity"/>
    <property type="evidence" value="ECO:0007669"/>
    <property type="project" value="InterPro"/>
</dbReference>
<evidence type="ECO:0000256" key="1">
    <source>
        <dbReference type="SAM" id="SignalP"/>
    </source>
</evidence>
<dbReference type="CDD" id="cd02696">
    <property type="entry name" value="MurNAc-LAA"/>
    <property type="match status" value="1"/>
</dbReference>
<dbReference type="SUPFAM" id="SSF53187">
    <property type="entry name" value="Zn-dependent exopeptidases"/>
    <property type="match status" value="1"/>
</dbReference>
<dbReference type="RefSeq" id="WP_181778180.1">
    <property type="nucleotide sequence ID" value="NZ_QNRJ01000012.1"/>
</dbReference>
<gene>
    <name evidence="3" type="ORF">DET59_11248</name>
</gene>
<evidence type="ECO:0000259" key="2">
    <source>
        <dbReference type="SMART" id="SM00646"/>
    </source>
</evidence>
<dbReference type="PANTHER" id="PTHR30032">
    <property type="entry name" value="N-ACETYLMURAMOYL-L-ALANINE AMIDASE-RELATED"/>
    <property type="match status" value="1"/>
</dbReference>
<dbReference type="AlphaFoldDB" id="A0A366EK40"/>
<feature type="signal peptide" evidence="1">
    <location>
        <begin position="1"/>
        <end position="22"/>
    </location>
</feature>
<accession>A0A366EK40</accession>
<dbReference type="Pfam" id="PF01520">
    <property type="entry name" value="Amidase_3"/>
    <property type="match status" value="1"/>
</dbReference>
<keyword evidence="1" id="KW-0732">Signal</keyword>
<proteinExistence type="predicted"/>
<feature type="chain" id="PRO_5038902487" evidence="1">
    <location>
        <begin position="23"/>
        <end position="686"/>
    </location>
</feature>
<dbReference type="Gene3D" id="3.40.630.40">
    <property type="entry name" value="Zn-dependent exopeptidases"/>
    <property type="match status" value="1"/>
</dbReference>
<name>A0A366EK40_9BACI</name>
<organism evidence="3 4">
    <name type="scientific">Rossellomorea aquimaris</name>
    <dbReference type="NCBI Taxonomy" id="189382"/>
    <lineage>
        <taxon>Bacteria</taxon>
        <taxon>Bacillati</taxon>
        <taxon>Bacillota</taxon>
        <taxon>Bacilli</taxon>
        <taxon>Bacillales</taxon>
        <taxon>Bacillaceae</taxon>
        <taxon>Rossellomorea</taxon>
    </lineage>
</organism>
<reference evidence="3 4" key="1">
    <citation type="submission" date="2018-06" db="EMBL/GenBank/DDBJ databases">
        <title>Freshwater and sediment microbial communities from various areas in North America, analyzing microbe dynamics in response to fracking.</title>
        <authorList>
            <person name="Lamendella R."/>
        </authorList>
    </citation>
    <scope>NUCLEOTIDE SEQUENCE [LARGE SCALE GENOMIC DNA]</scope>
    <source>
        <strain evidence="3 4">97B</strain>
    </source>
</reference>
<comment type="caution">
    <text evidence="3">The sequence shown here is derived from an EMBL/GenBank/DDBJ whole genome shotgun (WGS) entry which is preliminary data.</text>
</comment>
<feature type="domain" description="MurNAc-LAA" evidence="2">
    <location>
        <begin position="92"/>
        <end position="226"/>
    </location>
</feature>
<dbReference type="Gene3D" id="3.40.50.12090">
    <property type="match status" value="2"/>
</dbReference>
<dbReference type="InterPro" id="IPR007253">
    <property type="entry name" value="Cell_wall-bd_2"/>
</dbReference>
<protein>
    <submittedName>
        <fullName evidence="3">N-acetylmuramoyl-L-alanine amidase</fullName>
    </submittedName>
</protein>
<dbReference type="Pfam" id="PF04122">
    <property type="entry name" value="CW_binding_2"/>
    <property type="match status" value="3"/>
</dbReference>
<dbReference type="Proteomes" id="UP000252118">
    <property type="component" value="Unassembled WGS sequence"/>
</dbReference>